<dbReference type="InterPro" id="IPR050166">
    <property type="entry name" value="ABC_transporter_ATP-bind"/>
</dbReference>
<evidence type="ECO:0000256" key="6">
    <source>
        <dbReference type="ARBA" id="ARBA00022967"/>
    </source>
</evidence>
<dbReference type="SUPFAM" id="SSF52540">
    <property type="entry name" value="P-loop containing nucleoside triphosphate hydrolases"/>
    <property type="match status" value="1"/>
</dbReference>
<keyword evidence="7" id="KW-0472">Membrane</keyword>
<evidence type="ECO:0000313" key="10">
    <source>
        <dbReference type="EMBL" id="GMM60233.1"/>
    </source>
</evidence>
<reference evidence="10 11" key="1">
    <citation type="submission" date="2023-06" db="EMBL/GenBank/DDBJ databases">
        <title>Draft genome sequence of Novosphingobium sp. strain IK01.</title>
        <authorList>
            <person name="Hatamoto M."/>
            <person name="Ikarashi T."/>
            <person name="Yamaguchi T."/>
        </authorList>
    </citation>
    <scope>NUCLEOTIDE SEQUENCE [LARGE SCALE GENOMIC DNA]</scope>
    <source>
        <strain evidence="10 11">IK01</strain>
    </source>
</reference>
<dbReference type="Proteomes" id="UP001187221">
    <property type="component" value="Unassembled WGS sequence"/>
</dbReference>
<gene>
    <name evidence="10" type="ORF">NUTIK01_10100</name>
</gene>
<dbReference type="PANTHER" id="PTHR42788:SF17">
    <property type="entry name" value="ALIPHATIC SULFONATES IMPORT ATP-BINDING PROTEIN SSUB"/>
    <property type="match status" value="1"/>
</dbReference>
<name>A0ABQ6P4P3_9SPHN</name>
<proteinExistence type="inferred from homology"/>
<dbReference type="Gene3D" id="3.40.50.300">
    <property type="entry name" value="P-loop containing nucleotide triphosphate hydrolases"/>
    <property type="match status" value="1"/>
</dbReference>
<keyword evidence="5 10" id="KW-0067">ATP-binding</keyword>
<accession>A0ABQ6P4P3</accession>
<keyword evidence="2" id="KW-0813">Transport</keyword>
<dbReference type="PROSITE" id="PS00211">
    <property type="entry name" value="ABC_TRANSPORTER_1"/>
    <property type="match status" value="1"/>
</dbReference>
<evidence type="ECO:0000313" key="11">
    <source>
        <dbReference type="Proteomes" id="UP001187221"/>
    </source>
</evidence>
<dbReference type="InterPro" id="IPR003593">
    <property type="entry name" value="AAA+_ATPase"/>
</dbReference>
<dbReference type="Pfam" id="PF00005">
    <property type="entry name" value="ABC_tran"/>
    <property type="match status" value="1"/>
</dbReference>
<evidence type="ECO:0000256" key="8">
    <source>
        <dbReference type="SAM" id="MobiDB-lite"/>
    </source>
</evidence>
<evidence type="ECO:0000256" key="7">
    <source>
        <dbReference type="ARBA" id="ARBA00023136"/>
    </source>
</evidence>
<dbReference type="PANTHER" id="PTHR42788">
    <property type="entry name" value="TAURINE IMPORT ATP-BINDING PROTEIN-RELATED"/>
    <property type="match status" value="1"/>
</dbReference>
<dbReference type="EMBL" id="BTFW01000001">
    <property type="protein sequence ID" value="GMM60233.1"/>
    <property type="molecule type" value="Genomic_DNA"/>
</dbReference>
<dbReference type="PROSITE" id="PS50893">
    <property type="entry name" value="ABC_TRANSPORTER_2"/>
    <property type="match status" value="1"/>
</dbReference>
<evidence type="ECO:0000256" key="2">
    <source>
        <dbReference type="ARBA" id="ARBA00022448"/>
    </source>
</evidence>
<dbReference type="GO" id="GO:0005524">
    <property type="term" value="F:ATP binding"/>
    <property type="evidence" value="ECO:0007669"/>
    <property type="project" value="UniProtKB-KW"/>
</dbReference>
<evidence type="ECO:0000256" key="1">
    <source>
        <dbReference type="ARBA" id="ARBA00005417"/>
    </source>
</evidence>
<keyword evidence="11" id="KW-1185">Reference proteome</keyword>
<sequence>MDLRLDIHPDLSRDPAPEVRAQEGRAPAQNAVVRLSGFTRRFGDVTVIENLDLTIRPGEFVALLGRSGSGKTTLLRTLAGLDGADGQDVTVPASRAVVFQDARLLPWKKVWRNVALGLKGARATIREAAQNALREVGLGHRLDAWPLTLSGGEAQRVALARALVREPKLLLLDEPFAALDALTRLRMHELVLALWRAHGCAVMMVTHDVDEAIALADRILVLDGGRIAAQETITIPRGERGALTQPLKDKLLGILGGHGGHAPRTDHVIPFPHKHPASDQPAPREPASGHLAPEHLAQGILA</sequence>
<feature type="region of interest" description="Disordered" evidence="8">
    <location>
        <begin position="1"/>
        <end position="25"/>
    </location>
</feature>
<evidence type="ECO:0000256" key="4">
    <source>
        <dbReference type="ARBA" id="ARBA00022741"/>
    </source>
</evidence>
<keyword evidence="4" id="KW-0547">Nucleotide-binding</keyword>
<protein>
    <submittedName>
        <fullName evidence="10">ABC transporter ATP-binding protein</fullName>
    </submittedName>
</protein>
<comment type="similarity">
    <text evidence="1">Belongs to the ABC transporter superfamily.</text>
</comment>
<dbReference type="InterPro" id="IPR027417">
    <property type="entry name" value="P-loop_NTPase"/>
</dbReference>
<evidence type="ECO:0000256" key="3">
    <source>
        <dbReference type="ARBA" id="ARBA00022475"/>
    </source>
</evidence>
<dbReference type="RefSeq" id="WP_317974042.1">
    <property type="nucleotide sequence ID" value="NZ_BTFW01000001.1"/>
</dbReference>
<keyword evidence="6" id="KW-1278">Translocase</keyword>
<comment type="caution">
    <text evidence="10">The sequence shown here is derived from an EMBL/GenBank/DDBJ whole genome shotgun (WGS) entry which is preliminary data.</text>
</comment>
<evidence type="ECO:0000256" key="5">
    <source>
        <dbReference type="ARBA" id="ARBA00022840"/>
    </source>
</evidence>
<dbReference type="SMART" id="SM00382">
    <property type="entry name" value="AAA"/>
    <property type="match status" value="1"/>
</dbReference>
<dbReference type="InterPro" id="IPR017871">
    <property type="entry name" value="ABC_transporter-like_CS"/>
</dbReference>
<evidence type="ECO:0000259" key="9">
    <source>
        <dbReference type="PROSITE" id="PS50893"/>
    </source>
</evidence>
<feature type="domain" description="ABC transporter" evidence="9">
    <location>
        <begin position="33"/>
        <end position="249"/>
    </location>
</feature>
<dbReference type="InterPro" id="IPR003439">
    <property type="entry name" value="ABC_transporter-like_ATP-bd"/>
</dbReference>
<keyword evidence="3" id="KW-1003">Cell membrane</keyword>
<feature type="compositionally biased region" description="Basic and acidic residues" evidence="8">
    <location>
        <begin position="1"/>
        <end position="23"/>
    </location>
</feature>
<organism evidence="10 11">
    <name type="scientific">Novosphingobium pituita</name>
    <dbReference type="NCBI Taxonomy" id="3056842"/>
    <lineage>
        <taxon>Bacteria</taxon>
        <taxon>Pseudomonadati</taxon>
        <taxon>Pseudomonadota</taxon>
        <taxon>Alphaproteobacteria</taxon>
        <taxon>Sphingomonadales</taxon>
        <taxon>Sphingomonadaceae</taxon>
        <taxon>Novosphingobium</taxon>
    </lineage>
</organism>